<dbReference type="EC" id="3.1.21.4" evidence="4"/>
<organism evidence="4 5">
    <name type="scientific">Capnocytophaga cynodegmi</name>
    <dbReference type="NCBI Taxonomy" id="28189"/>
    <lineage>
        <taxon>Bacteria</taxon>
        <taxon>Pseudomonadati</taxon>
        <taxon>Bacteroidota</taxon>
        <taxon>Flavobacteriia</taxon>
        <taxon>Flavobacteriales</taxon>
        <taxon>Flavobacteriaceae</taxon>
        <taxon>Capnocytophaga</taxon>
    </lineage>
</organism>
<dbReference type="InterPro" id="IPR015307">
    <property type="entry name" value="Restrct_endonuc_II_HincII"/>
</dbReference>
<dbReference type="GO" id="GO:0009307">
    <property type="term" value="P:DNA restriction-modification system"/>
    <property type="evidence" value="ECO:0007669"/>
    <property type="project" value="InterPro"/>
</dbReference>
<reference evidence="4 5" key="1">
    <citation type="submission" date="2015-01" db="EMBL/GenBank/DDBJ databases">
        <authorList>
            <person name="MANFREDI Pablo"/>
        </authorList>
    </citation>
    <scope>NUCLEOTIDE SEQUENCE [LARGE SCALE GENOMIC DNA]</scope>
    <source>
        <strain evidence="4 5">Ccy74</strain>
    </source>
</reference>
<sequence length="255" mass="29797">MNVSYLELIKNIKGTYVPKPLSGTLSGHSAGEPFDKHVYNEIKKQLPNNTFRQYEYLNDLYSKNAETIGVEARMALFNSPSILFLLSRGKEATKRWSLENPFDEKQDDTADILVVKDDFYEIIDIKTRNLSKTAQPPNIISAFKLAQLCAIMIDNKEFDKLSINYFEVDWLLEGDKLVCKDAHFINLFKSVPENLYINWAAAMQIQFYICNLDQSFEGTLEEWTKKYLKHFVNQVYKRSKYMIEKYAKPFEKYTV</sequence>
<dbReference type="CDD" id="cd22329">
    <property type="entry name" value="HincII-like"/>
    <property type="match status" value="1"/>
</dbReference>
<dbReference type="OrthoDB" id="1082220at2"/>
<evidence type="ECO:0000313" key="4">
    <source>
        <dbReference type="EMBL" id="CEN39188.1"/>
    </source>
</evidence>
<keyword evidence="3 4" id="KW-0378">Hydrolase</keyword>
<dbReference type="EMBL" id="CDOG01000027">
    <property type="protein sequence ID" value="CEN39188.1"/>
    <property type="molecule type" value="Genomic_DNA"/>
</dbReference>
<evidence type="ECO:0000256" key="3">
    <source>
        <dbReference type="ARBA" id="ARBA00022801"/>
    </source>
</evidence>
<dbReference type="Gene3D" id="3.40.600.10">
    <property type="entry name" value="DNA mismatch repair MutH/Restriction endonuclease, type II"/>
    <property type="match status" value="1"/>
</dbReference>
<dbReference type="AlphaFoldDB" id="A0A0B7HSI9"/>
<dbReference type="InterPro" id="IPR037057">
    <property type="entry name" value="DNA_rep_MutH/T2_RE_sf"/>
</dbReference>
<accession>A0A0B7HSI9</accession>
<protein>
    <submittedName>
        <fullName evidence="4">Type-2 restriction enzyme HindII</fullName>
        <ecNumber evidence="4">3.1.21.4</ecNumber>
    </submittedName>
</protein>
<proteinExistence type="predicted"/>
<dbReference type="RefSeq" id="WP_018279839.1">
    <property type="nucleotide sequence ID" value="NZ_CDOF01000047.1"/>
</dbReference>
<dbReference type="GO" id="GO:0003677">
    <property type="term" value="F:DNA binding"/>
    <property type="evidence" value="ECO:0007669"/>
    <property type="project" value="InterPro"/>
</dbReference>
<evidence type="ECO:0000256" key="1">
    <source>
        <dbReference type="ARBA" id="ARBA00022722"/>
    </source>
</evidence>
<keyword evidence="2" id="KW-0255">Endonuclease</keyword>
<dbReference type="Pfam" id="PF09226">
    <property type="entry name" value="Endonuc-HincII"/>
    <property type="match status" value="1"/>
</dbReference>
<dbReference type="SUPFAM" id="SSF52980">
    <property type="entry name" value="Restriction endonuclease-like"/>
    <property type="match status" value="1"/>
</dbReference>
<dbReference type="REBASE" id="118983">
    <property type="entry name" value="Ccy74ORF330006P"/>
</dbReference>
<dbReference type="Proteomes" id="UP000038083">
    <property type="component" value="Unassembled WGS sequence"/>
</dbReference>
<dbReference type="GO" id="GO:0009036">
    <property type="term" value="F:type II site-specific deoxyribonuclease activity"/>
    <property type="evidence" value="ECO:0007669"/>
    <property type="project" value="UniProtKB-EC"/>
</dbReference>
<gene>
    <name evidence="4" type="primary">hindIIR</name>
    <name evidence="4" type="ORF">CCYN74_330007</name>
</gene>
<evidence type="ECO:0000256" key="2">
    <source>
        <dbReference type="ARBA" id="ARBA00022759"/>
    </source>
</evidence>
<keyword evidence="1" id="KW-0540">Nuclease</keyword>
<name>A0A0B7HSI9_9FLAO</name>
<evidence type="ECO:0000313" key="5">
    <source>
        <dbReference type="Proteomes" id="UP000038083"/>
    </source>
</evidence>
<dbReference type="InterPro" id="IPR011335">
    <property type="entry name" value="Restrct_endonuc-II-like"/>
</dbReference>